<dbReference type="OrthoDB" id="162982at2"/>
<evidence type="ECO:0000313" key="6">
    <source>
        <dbReference type="Proteomes" id="UP000028525"/>
    </source>
</evidence>
<gene>
    <name evidence="5" type="ORF">IO98_04005</name>
</gene>
<dbReference type="Gene3D" id="1.10.10.10">
    <property type="entry name" value="Winged helix-like DNA-binding domain superfamily/Winged helix DNA-binding domain"/>
    <property type="match status" value="1"/>
</dbReference>
<organism evidence="5 6">
    <name type="scientific">Lacrimispora celerecrescens</name>
    <dbReference type="NCBI Taxonomy" id="29354"/>
    <lineage>
        <taxon>Bacteria</taxon>
        <taxon>Bacillati</taxon>
        <taxon>Bacillota</taxon>
        <taxon>Clostridia</taxon>
        <taxon>Lachnospirales</taxon>
        <taxon>Lachnospiraceae</taxon>
        <taxon>Lacrimispora</taxon>
    </lineage>
</organism>
<evidence type="ECO:0000259" key="4">
    <source>
        <dbReference type="PROSITE" id="PS50949"/>
    </source>
</evidence>
<reference evidence="5 6" key="1">
    <citation type="submission" date="2014-07" db="EMBL/GenBank/DDBJ databases">
        <title>Draft genome of Clostridium celerecrescens 152B isolated from sediments associated with methane hydrate from Krishna Godavari basin.</title>
        <authorList>
            <person name="Honkalas V.S."/>
            <person name="Dabir A.P."/>
            <person name="Arora P."/>
            <person name="Dhakephalkar P.K."/>
        </authorList>
    </citation>
    <scope>NUCLEOTIDE SEQUENCE [LARGE SCALE GENOMIC DNA]</scope>
    <source>
        <strain evidence="5 6">152B</strain>
    </source>
</reference>
<dbReference type="PANTHER" id="PTHR43537:SF24">
    <property type="entry name" value="GLUCONATE OPERON TRANSCRIPTIONAL REPRESSOR"/>
    <property type="match status" value="1"/>
</dbReference>
<protein>
    <submittedName>
        <fullName evidence="5">GntR family transcriptional regulator</fullName>
    </submittedName>
</protein>
<dbReference type="PANTHER" id="PTHR43537">
    <property type="entry name" value="TRANSCRIPTIONAL REGULATOR, GNTR FAMILY"/>
    <property type="match status" value="1"/>
</dbReference>
<dbReference type="Pfam" id="PF07729">
    <property type="entry name" value="FCD"/>
    <property type="match status" value="1"/>
</dbReference>
<sequence length="214" mass="24523">MKNTLVKMTLSEQIYNILKNEIMSGTIPLGSKITNRELQERFLVSSTPVRDTINKLYQDGLVKEVTKTGAQVINFDYGYAEEINEFIAAISCVALTMTAARGADKEVTKHLKEYLKKQSIATDDDAYFEADFHFHKSFFDFCGNQFLKETYKRYNLIRFLLIKFAIRTAEDRSCSTKQHKDIVDAYSSGNFDLASKLLEQHYIHGLSLIKGYNP</sequence>
<keyword evidence="1" id="KW-0805">Transcription regulation</keyword>
<dbReference type="Proteomes" id="UP000028525">
    <property type="component" value="Unassembled WGS sequence"/>
</dbReference>
<dbReference type="AlphaFoldDB" id="A0A084JQI8"/>
<dbReference type="STRING" id="29354.IO98_04005"/>
<dbReference type="EMBL" id="JPME01000006">
    <property type="protein sequence ID" value="KEZ91222.1"/>
    <property type="molecule type" value="Genomic_DNA"/>
</dbReference>
<dbReference type="InterPro" id="IPR000524">
    <property type="entry name" value="Tscrpt_reg_HTH_GntR"/>
</dbReference>
<dbReference type="SUPFAM" id="SSF46785">
    <property type="entry name" value="Winged helix' DNA-binding domain"/>
    <property type="match status" value="1"/>
</dbReference>
<keyword evidence="6" id="KW-1185">Reference proteome</keyword>
<name>A0A084JQI8_9FIRM</name>
<comment type="caution">
    <text evidence="5">The sequence shown here is derived from an EMBL/GenBank/DDBJ whole genome shotgun (WGS) entry which is preliminary data.</text>
</comment>
<dbReference type="Gene3D" id="1.20.120.530">
    <property type="entry name" value="GntR ligand-binding domain-like"/>
    <property type="match status" value="1"/>
</dbReference>
<dbReference type="InterPro" id="IPR036390">
    <property type="entry name" value="WH_DNA-bd_sf"/>
</dbReference>
<accession>A0A084JQI8</accession>
<dbReference type="SMART" id="SM00345">
    <property type="entry name" value="HTH_GNTR"/>
    <property type="match status" value="1"/>
</dbReference>
<keyword evidence="2" id="KW-0238">DNA-binding</keyword>
<dbReference type="GO" id="GO:0003677">
    <property type="term" value="F:DNA binding"/>
    <property type="evidence" value="ECO:0007669"/>
    <property type="project" value="UniProtKB-KW"/>
</dbReference>
<dbReference type="Pfam" id="PF00392">
    <property type="entry name" value="GntR"/>
    <property type="match status" value="1"/>
</dbReference>
<evidence type="ECO:0000256" key="1">
    <source>
        <dbReference type="ARBA" id="ARBA00023015"/>
    </source>
</evidence>
<dbReference type="InterPro" id="IPR008920">
    <property type="entry name" value="TF_FadR/GntR_C"/>
</dbReference>
<proteinExistence type="predicted"/>
<dbReference type="PROSITE" id="PS50949">
    <property type="entry name" value="HTH_GNTR"/>
    <property type="match status" value="1"/>
</dbReference>
<dbReference type="GO" id="GO:0003700">
    <property type="term" value="F:DNA-binding transcription factor activity"/>
    <property type="evidence" value="ECO:0007669"/>
    <property type="project" value="InterPro"/>
</dbReference>
<keyword evidence="3" id="KW-0804">Transcription</keyword>
<dbReference type="SUPFAM" id="SSF48008">
    <property type="entry name" value="GntR ligand-binding domain-like"/>
    <property type="match status" value="1"/>
</dbReference>
<dbReference type="InterPro" id="IPR036388">
    <property type="entry name" value="WH-like_DNA-bd_sf"/>
</dbReference>
<dbReference type="SMART" id="SM00895">
    <property type="entry name" value="FCD"/>
    <property type="match status" value="1"/>
</dbReference>
<evidence type="ECO:0000313" key="5">
    <source>
        <dbReference type="EMBL" id="KEZ91222.1"/>
    </source>
</evidence>
<evidence type="ECO:0000256" key="2">
    <source>
        <dbReference type="ARBA" id="ARBA00023125"/>
    </source>
</evidence>
<dbReference type="InterPro" id="IPR011711">
    <property type="entry name" value="GntR_C"/>
</dbReference>
<evidence type="ECO:0000256" key="3">
    <source>
        <dbReference type="ARBA" id="ARBA00023163"/>
    </source>
</evidence>
<feature type="domain" description="HTH gntR-type" evidence="4">
    <location>
        <begin position="8"/>
        <end position="75"/>
    </location>
</feature>